<sequence>MALPSDQLQLLFQRQQQHFKKYLLEFIEELHTCLLNHPYFGDVTGLNELISKLRTELENDCILNVCVSEGLHKSLTSIDLNETVAIIHDLPSDPRMFISETCHAVSSNPIIPETQYTSSDLSSPQKDEVLLNSYEETK</sequence>
<feature type="region of interest" description="Disordered" evidence="1">
    <location>
        <begin position="115"/>
        <end position="138"/>
    </location>
</feature>
<evidence type="ECO:0000313" key="3">
    <source>
        <dbReference type="Proteomes" id="UP000279833"/>
    </source>
</evidence>
<evidence type="ECO:0000313" key="2">
    <source>
        <dbReference type="EMBL" id="VDP73708.1"/>
    </source>
</evidence>
<dbReference type="AlphaFoldDB" id="A0A183L0P7"/>
<evidence type="ECO:0000256" key="1">
    <source>
        <dbReference type="SAM" id="MobiDB-lite"/>
    </source>
</evidence>
<dbReference type="Proteomes" id="UP000279833">
    <property type="component" value="Unassembled WGS sequence"/>
</dbReference>
<reference evidence="2 3" key="2">
    <citation type="submission" date="2018-11" db="EMBL/GenBank/DDBJ databases">
        <authorList>
            <consortium name="Pathogen Informatics"/>
        </authorList>
    </citation>
    <scope>NUCLEOTIDE SEQUENCE [LARGE SCALE GENOMIC DNA]</scope>
    <source>
        <strain evidence="2">Dakar</strain>
        <strain evidence="3">Dakar, Senegal</strain>
    </source>
</reference>
<accession>A0A183L0P7</accession>
<protein>
    <submittedName>
        <fullName evidence="4">PX domain-containing protein</fullName>
    </submittedName>
</protein>
<keyword evidence="3" id="KW-1185">Reference proteome</keyword>
<gene>
    <name evidence="2" type="ORF">SCUD_LOCUS20896</name>
</gene>
<name>A0A183L0P7_9TREM</name>
<proteinExistence type="predicted"/>
<organism evidence="4">
    <name type="scientific">Schistosoma curassoni</name>
    <dbReference type="NCBI Taxonomy" id="6186"/>
    <lineage>
        <taxon>Eukaryota</taxon>
        <taxon>Metazoa</taxon>
        <taxon>Spiralia</taxon>
        <taxon>Lophotrochozoa</taxon>
        <taxon>Platyhelminthes</taxon>
        <taxon>Trematoda</taxon>
        <taxon>Digenea</taxon>
        <taxon>Strigeidida</taxon>
        <taxon>Schistosomatoidea</taxon>
        <taxon>Schistosomatidae</taxon>
        <taxon>Schistosoma</taxon>
    </lineage>
</organism>
<feature type="compositionally biased region" description="Basic and acidic residues" evidence="1">
    <location>
        <begin position="125"/>
        <end position="138"/>
    </location>
</feature>
<dbReference type="EMBL" id="UZAK01045278">
    <property type="protein sequence ID" value="VDP73708.1"/>
    <property type="molecule type" value="Genomic_DNA"/>
</dbReference>
<evidence type="ECO:0000313" key="4">
    <source>
        <dbReference type="WBParaSite" id="SCUD_0002089901-mRNA-1"/>
    </source>
</evidence>
<reference evidence="4" key="1">
    <citation type="submission" date="2016-06" db="UniProtKB">
        <authorList>
            <consortium name="WormBaseParasite"/>
        </authorList>
    </citation>
    <scope>IDENTIFICATION</scope>
</reference>
<feature type="compositionally biased region" description="Polar residues" evidence="1">
    <location>
        <begin position="115"/>
        <end position="124"/>
    </location>
</feature>
<dbReference type="WBParaSite" id="SCUD_0002089901-mRNA-1">
    <property type="protein sequence ID" value="SCUD_0002089901-mRNA-1"/>
    <property type="gene ID" value="SCUD_0002089901"/>
</dbReference>